<dbReference type="PANTHER" id="PTHR33144">
    <property type="entry name" value="OS10G0409366 PROTEIN-RELATED"/>
    <property type="match status" value="1"/>
</dbReference>
<organism evidence="2 3">
    <name type="scientific">Helianthus annuus</name>
    <name type="common">Common sunflower</name>
    <dbReference type="NCBI Taxonomy" id="4232"/>
    <lineage>
        <taxon>Eukaryota</taxon>
        <taxon>Viridiplantae</taxon>
        <taxon>Streptophyta</taxon>
        <taxon>Embryophyta</taxon>
        <taxon>Tracheophyta</taxon>
        <taxon>Spermatophyta</taxon>
        <taxon>Magnoliopsida</taxon>
        <taxon>eudicotyledons</taxon>
        <taxon>Gunneridae</taxon>
        <taxon>Pentapetalae</taxon>
        <taxon>asterids</taxon>
        <taxon>campanulids</taxon>
        <taxon>Asterales</taxon>
        <taxon>Asteraceae</taxon>
        <taxon>Asteroideae</taxon>
        <taxon>Heliantheae alliance</taxon>
        <taxon>Heliantheae</taxon>
        <taxon>Helianthus</taxon>
    </lineage>
</organism>
<protein>
    <submittedName>
        <fullName evidence="2">Uncharacterized protein</fullName>
    </submittedName>
</protein>
<dbReference type="Gramene" id="mRNA:HanXRQr2_Chr09g0365291">
    <property type="protein sequence ID" value="mRNA:HanXRQr2_Chr09g0365291"/>
    <property type="gene ID" value="HanXRQr2_Chr09g0365291"/>
</dbReference>
<evidence type="ECO:0000313" key="2">
    <source>
        <dbReference type="EMBL" id="KAF5788962.1"/>
    </source>
</evidence>
<feature type="region of interest" description="Disordered" evidence="1">
    <location>
        <begin position="180"/>
        <end position="240"/>
    </location>
</feature>
<keyword evidence="3" id="KW-1185">Reference proteome</keyword>
<accession>A0A9K3N6Q0</accession>
<dbReference type="Proteomes" id="UP000215914">
    <property type="component" value="Unassembled WGS sequence"/>
</dbReference>
<feature type="compositionally biased region" description="Acidic residues" evidence="1">
    <location>
        <begin position="211"/>
        <end position="240"/>
    </location>
</feature>
<proteinExistence type="predicted"/>
<sequence>MAKKSKQSQSVQRQDNEYLIARDLRVQENNRKMQELGLKTIANSLTSLTGSQKMKNKKVKPTYHNARDEDYNPGYSDDNEEEYSEVNTNVEASKKQHRPRYIAPMSLNKIAKLAKQHRVIAPKVSDSNTMKANHSKATLSMGELISSNKGTKQRAFTQNLEKPACIKHGLKKRLVLVDENDDEDDEVSQDMESAGLEDNGNEWYNLRSQDQDDEYDDMDLTESTNNDDEIQEDDSHDDLEGEDNALVQDQLHRPELEKNNRFEISKTNKRGPTMLHLVHTRKVNEREVIICNEFGQPVGPATKEKDIVGKFSRFLGTIARNHSYAPLTYSSWHKVPHKDKIWEYVLVRF</sequence>
<dbReference type="PANTHER" id="PTHR33144:SF16">
    <property type="entry name" value="OS02G0129000 PROTEIN"/>
    <property type="match status" value="1"/>
</dbReference>
<reference evidence="2" key="2">
    <citation type="submission" date="2020-06" db="EMBL/GenBank/DDBJ databases">
        <title>Helianthus annuus Genome sequencing and assembly Release 2.</title>
        <authorList>
            <person name="Gouzy J."/>
            <person name="Langlade N."/>
            <person name="Munos S."/>
        </authorList>
    </citation>
    <scope>NUCLEOTIDE SEQUENCE</scope>
    <source>
        <tissue evidence="2">Leaves</tissue>
    </source>
</reference>
<evidence type="ECO:0000256" key="1">
    <source>
        <dbReference type="SAM" id="MobiDB-lite"/>
    </source>
</evidence>
<comment type="caution">
    <text evidence="2">The sequence shown here is derived from an EMBL/GenBank/DDBJ whole genome shotgun (WGS) entry which is preliminary data.</text>
</comment>
<reference evidence="2" key="1">
    <citation type="journal article" date="2017" name="Nature">
        <title>The sunflower genome provides insights into oil metabolism, flowering and Asterid evolution.</title>
        <authorList>
            <person name="Badouin H."/>
            <person name="Gouzy J."/>
            <person name="Grassa C.J."/>
            <person name="Murat F."/>
            <person name="Staton S.E."/>
            <person name="Cottret L."/>
            <person name="Lelandais-Briere C."/>
            <person name="Owens G.L."/>
            <person name="Carrere S."/>
            <person name="Mayjonade B."/>
            <person name="Legrand L."/>
            <person name="Gill N."/>
            <person name="Kane N.C."/>
            <person name="Bowers J.E."/>
            <person name="Hubner S."/>
            <person name="Bellec A."/>
            <person name="Berard A."/>
            <person name="Berges H."/>
            <person name="Blanchet N."/>
            <person name="Boniface M.C."/>
            <person name="Brunel D."/>
            <person name="Catrice O."/>
            <person name="Chaidir N."/>
            <person name="Claudel C."/>
            <person name="Donnadieu C."/>
            <person name="Faraut T."/>
            <person name="Fievet G."/>
            <person name="Helmstetter N."/>
            <person name="King M."/>
            <person name="Knapp S.J."/>
            <person name="Lai Z."/>
            <person name="Le Paslier M.C."/>
            <person name="Lippi Y."/>
            <person name="Lorenzon L."/>
            <person name="Mandel J.R."/>
            <person name="Marage G."/>
            <person name="Marchand G."/>
            <person name="Marquand E."/>
            <person name="Bret-Mestries E."/>
            <person name="Morien E."/>
            <person name="Nambeesan S."/>
            <person name="Nguyen T."/>
            <person name="Pegot-Espagnet P."/>
            <person name="Pouilly N."/>
            <person name="Raftis F."/>
            <person name="Sallet E."/>
            <person name="Schiex T."/>
            <person name="Thomas J."/>
            <person name="Vandecasteele C."/>
            <person name="Vares D."/>
            <person name="Vear F."/>
            <person name="Vautrin S."/>
            <person name="Crespi M."/>
            <person name="Mangin B."/>
            <person name="Burke J.M."/>
            <person name="Salse J."/>
            <person name="Munos S."/>
            <person name="Vincourt P."/>
            <person name="Rieseberg L.H."/>
            <person name="Langlade N.B."/>
        </authorList>
    </citation>
    <scope>NUCLEOTIDE SEQUENCE</scope>
    <source>
        <tissue evidence="2">Leaves</tissue>
    </source>
</reference>
<name>A0A9K3N6Q0_HELAN</name>
<gene>
    <name evidence="2" type="ORF">HanXRQr2_Chr09g0365291</name>
</gene>
<feature type="region of interest" description="Disordered" evidence="1">
    <location>
        <begin position="49"/>
        <end position="84"/>
    </location>
</feature>
<dbReference type="EMBL" id="MNCJ02000324">
    <property type="protein sequence ID" value="KAF5788962.1"/>
    <property type="molecule type" value="Genomic_DNA"/>
</dbReference>
<feature type="compositionally biased region" description="Acidic residues" evidence="1">
    <location>
        <begin position="180"/>
        <end position="189"/>
    </location>
</feature>
<dbReference type="AlphaFoldDB" id="A0A9K3N6Q0"/>
<evidence type="ECO:0000313" key="3">
    <source>
        <dbReference type="Proteomes" id="UP000215914"/>
    </source>
</evidence>